<sequence>MSEQGAGGGPKGSRRGRVVVTVVLAALVGVVVVGAIVVAFTGGGLFGGPATAPTGPTAVPTASVTPAEPTPTSAPDETEQPSRVPTSCDEVLPQATAEQILGVPLQSTIPDAETNGPPNPLTFTLERVGGLGCWFSTGEPGDGYATVSVQIVPGVSDEQFEQTVQKDGAYLGPENVEASIGPETYSSCPPSDGTLSFCSYLGRVNGYGVTAWAGADPATLLAAQPLLRDVFVAARDAASNFDPPAPLWQPDGPGVAGAVDCDGLITPSELQSITGDVAGVYRQEGGENTIAPFASSGQVGAYYCRYLTGEQPLPTGVAVLPGGAAYLAEGLTRSDLPSAPAPDYPGDAYLTVIGDGASRVDLALDGAWISVEGPDEWLPAIVATVVERQTAG</sequence>
<reference evidence="3 4" key="1">
    <citation type="journal article" date="2019" name="Int. J. Syst. Evol. Microbiol.">
        <title>The Global Catalogue of Microorganisms (GCM) 10K type strain sequencing project: providing services to taxonomists for standard genome sequencing and annotation.</title>
        <authorList>
            <consortium name="The Broad Institute Genomics Platform"/>
            <consortium name="The Broad Institute Genome Sequencing Center for Infectious Disease"/>
            <person name="Wu L."/>
            <person name="Ma J."/>
        </authorList>
    </citation>
    <scope>NUCLEOTIDE SEQUENCE [LARGE SCALE GENOMIC DNA]</scope>
    <source>
        <strain evidence="3 4">JCM 16117</strain>
    </source>
</reference>
<keyword evidence="2" id="KW-1133">Transmembrane helix</keyword>
<protein>
    <recommendedName>
        <fullName evidence="5">DUF3558 domain-containing protein</fullName>
    </recommendedName>
</protein>
<proteinExistence type="predicted"/>
<evidence type="ECO:0000313" key="4">
    <source>
        <dbReference type="Proteomes" id="UP001500929"/>
    </source>
</evidence>
<evidence type="ECO:0000313" key="3">
    <source>
        <dbReference type="EMBL" id="GAA2249012.1"/>
    </source>
</evidence>
<evidence type="ECO:0000256" key="1">
    <source>
        <dbReference type="SAM" id="MobiDB-lite"/>
    </source>
</evidence>
<keyword evidence="4" id="KW-1185">Reference proteome</keyword>
<feature type="transmembrane region" description="Helical" evidence="2">
    <location>
        <begin position="18"/>
        <end position="40"/>
    </location>
</feature>
<evidence type="ECO:0000256" key="2">
    <source>
        <dbReference type="SAM" id="Phobius"/>
    </source>
</evidence>
<keyword evidence="2" id="KW-0472">Membrane</keyword>
<dbReference type="Proteomes" id="UP001500929">
    <property type="component" value="Unassembled WGS sequence"/>
</dbReference>
<organism evidence="3 4">
    <name type="scientific">Herbiconiux moechotypicola</name>
    <dbReference type="NCBI Taxonomy" id="637393"/>
    <lineage>
        <taxon>Bacteria</taxon>
        <taxon>Bacillati</taxon>
        <taxon>Actinomycetota</taxon>
        <taxon>Actinomycetes</taxon>
        <taxon>Micrococcales</taxon>
        <taxon>Microbacteriaceae</taxon>
        <taxon>Herbiconiux</taxon>
    </lineage>
</organism>
<feature type="region of interest" description="Disordered" evidence="1">
    <location>
        <begin position="56"/>
        <end position="86"/>
    </location>
</feature>
<dbReference type="RefSeq" id="WP_259481604.1">
    <property type="nucleotide sequence ID" value="NZ_BAAAQY010000015.1"/>
</dbReference>
<feature type="compositionally biased region" description="Low complexity" evidence="1">
    <location>
        <begin position="56"/>
        <end position="75"/>
    </location>
</feature>
<accession>A0ABN3E5P4</accession>
<dbReference type="EMBL" id="BAAAQY010000015">
    <property type="protein sequence ID" value="GAA2249012.1"/>
    <property type="molecule type" value="Genomic_DNA"/>
</dbReference>
<comment type="caution">
    <text evidence="3">The sequence shown here is derived from an EMBL/GenBank/DDBJ whole genome shotgun (WGS) entry which is preliminary data.</text>
</comment>
<name>A0ABN3E5P4_9MICO</name>
<keyword evidence="2" id="KW-0812">Transmembrane</keyword>
<evidence type="ECO:0008006" key="5">
    <source>
        <dbReference type="Google" id="ProtNLM"/>
    </source>
</evidence>
<gene>
    <name evidence="3" type="ORF">GCM10009851_38110</name>
</gene>